<evidence type="ECO:0000313" key="3">
    <source>
        <dbReference type="Proteomes" id="UP000612585"/>
    </source>
</evidence>
<name>A0A8J3Z2J7_9ACTN</name>
<evidence type="ECO:0000256" key="1">
    <source>
        <dbReference type="SAM" id="MobiDB-lite"/>
    </source>
</evidence>
<dbReference type="EMBL" id="BOPG01000019">
    <property type="protein sequence ID" value="GIJ55502.1"/>
    <property type="molecule type" value="Genomic_DNA"/>
</dbReference>
<feature type="compositionally biased region" description="Gly residues" evidence="1">
    <location>
        <begin position="16"/>
        <end position="40"/>
    </location>
</feature>
<accession>A0A8J3Z2J7</accession>
<sequence>MRPVKWTSPATANVKGCGGGAEDGGVEGGGADRAGSGFGGRVTEQPDAHSTATSTSAANRVMPAPHFVVSRPDRAGSA</sequence>
<comment type="caution">
    <text evidence="2">The sequence shown here is derived from an EMBL/GenBank/DDBJ whole genome shotgun (WGS) entry which is preliminary data.</text>
</comment>
<reference evidence="2" key="1">
    <citation type="submission" date="2021-01" db="EMBL/GenBank/DDBJ databases">
        <title>Whole genome shotgun sequence of Virgisporangium aurantiacum NBRC 16421.</title>
        <authorList>
            <person name="Komaki H."/>
            <person name="Tamura T."/>
        </authorList>
    </citation>
    <scope>NUCLEOTIDE SEQUENCE</scope>
    <source>
        <strain evidence="2">NBRC 16421</strain>
    </source>
</reference>
<protein>
    <submittedName>
        <fullName evidence="2">Uncharacterized protein</fullName>
    </submittedName>
</protein>
<dbReference type="Proteomes" id="UP000612585">
    <property type="component" value="Unassembled WGS sequence"/>
</dbReference>
<organism evidence="2 3">
    <name type="scientific">Virgisporangium aurantiacum</name>
    <dbReference type="NCBI Taxonomy" id="175570"/>
    <lineage>
        <taxon>Bacteria</taxon>
        <taxon>Bacillati</taxon>
        <taxon>Actinomycetota</taxon>
        <taxon>Actinomycetes</taxon>
        <taxon>Micromonosporales</taxon>
        <taxon>Micromonosporaceae</taxon>
        <taxon>Virgisporangium</taxon>
    </lineage>
</organism>
<dbReference type="AlphaFoldDB" id="A0A8J3Z2J7"/>
<keyword evidence="3" id="KW-1185">Reference proteome</keyword>
<feature type="region of interest" description="Disordered" evidence="1">
    <location>
        <begin position="1"/>
        <end position="78"/>
    </location>
</feature>
<evidence type="ECO:0000313" key="2">
    <source>
        <dbReference type="EMBL" id="GIJ55502.1"/>
    </source>
</evidence>
<gene>
    <name evidence="2" type="ORF">Vau01_030180</name>
</gene>
<proteinExistence type="predicted"/>